<evidence type="ECO:0000256" key="10">
    <source>
        <dbReference type="SAM" id="MobiDB-lite"/>
    </source>
</evidence>
<dbReference type="Proteomes" id="UP000238218">
    <property type="component" value="Unassembled WGS sequence"/>
</dbReference>
<dbReference type="Gene3D" id="1.20.1640.10">
    <property type="entry name" value="Multidrug efflux transporter AcrB transmembrane domain"/>
    <property type="match status" value="1"/>
</dbReference>
<dbReference type="NCBIfam" id="TIGR00916">
    <property type="entry name" value="2A0604s01"/>
    <property type="match status" value="1"/>
</dbReference>
<dbReference type="PRINTS" id="PR00702">
    <property type="entry name" value="ACRIFLAVINRP"/>
</dbReference>
<comment type="function">
    <text evidence="9">Part of the Sec protein translocase complex. Interacts with the SecYEG preprotein conducting channel. SecDF uses the proton motive force (PMF) to complete protein translocation after the ATP-dependent function of SecA.</text>
</comment>
<reference evidence="14 15" key="1">
    <citation type="submission" date="2018-02" db="EMBL/GenBank/DDBJ databases">
        <authorList>
            <person name="Moore K."/>
            <person name="Momper L."/>
        </authorList>
    </citation>
    <scope>NUCLEOTIDE SEQUENCE [LARGE SCALE GENOMIC DNA]</scope>
    <source>
        <strain evidence="14 15">CCALA 015</strain>
    </source>
</reference>
<dbReference type="Gene3D" id="3.30.70.3220">
    <property type="match status" value="1"/>
</dbReference>
<dbReference type="RefSeq" id="WP_106219917.1">
    <property type="nucleotide sequence ID" value="NZ_PVWP01000002.1"/>
</dbReference>
<feature type="domain" description="Protein export membrane protein SecD/SecF C-terminal" evidence="11">
    <location>
        <begin position="308"/>
        <end position="474"/>
    </location>
</feature>
<feature type="domain" description="Protein translocase subunit SecDF P1" evidence="12">
    <location>
        <begin position="58"/>
        <end position="114"/>
    </location>
</feature>
<evidence type="ECO:0000259" key="11">
    <source>
        <dbReference type="Pfam" id="PF02355"/>
    </source>
</evidence>
<dbReference type="EMBL" id="PVWP01000002">
    <property type="protein sequence ID" value="PSB38637.1"/>
    <property type="molecule type" value="Genomic_DNA"/>
</dbReference>
<dbReference type="Pfam" id="PF21760">
    <property type="entry name" value="SecD_1st"/>
    <property type="match status" value="1"/>
</dbReference>
<evidence type="ECO:0000313" key="14">
    <source>
        <dbReference type="EMBL" id="PSB38637.1"/>
    </source>
</evidence>
<dbReference type="SUPFAM" id="SSF82866">
    <property type="entry name" value="Multidrug efflux transporter AcrB transmembrane domain"/>
    <property type="match status" value="1"/>
</dbReference>
<evidence type="ECO:0000256" key="9">
    <source>
        <dbReference type="HAMAP-Rule" id="MF_01463"/>
    </source>
</evidence>
<evidence type="ECO:0000259" key="12">
    <source>
        <dbReference type="Pfam" id="PF21760"/>
    </source>
</evidence>
<dbReference type="Pfam" id="PF02355">
    <property type="entry name" value="SecD_SecF_C"/>
    <property type="match status" value="1"/>
</dbReference>
<comment type="subunit">
    <text evidence="9">Forms a complex with SecF. Part of the essential Sec protein translocation apparatus which comprises SecA, SecYEG and auxiliary proteins SecDF. Other proteins may also be involved.</text>
</comment>
<comment type="caution">
    <text evidence="9">Lacks conserved residue(s) required for the propagation of feature annotation.</text>
</comment>
<evidence type="ECO:0000256" key="7">
    <source>
        <dbReference type="ARBA" id="ARBA00023010"/>
    </source>
</evidence>
<keyword evidence="3 9" id="KW-1003">Cell membrane</keyword>
<dbReference type="InterPro" id="IPR048634">
    <property type="entry name" value="SecD_SecF_C"/>
</dbReference>
<comment type="similarity">
    <text evidence="9">Belongs to the SecD/SecF family. SecD subfamily.</text>
</comment>
<keyword evidence="6 9" id="KW-1133">Transmembrane helix</keyword>
<evidence type="ECO:0000259" key="13">
    <source>
        <dbReference type="Pfam" id="PF22599"/>
    </source>
</evidence>
<feature type="transmembrane region" description="Helical" evidence="9">
    <location>
        <begin position="352"/>
        <end position="371"/>
    </location>
</feature>
<feature type="transmembrane region" description="Helical" evidence="9">
    <location>
        <begin position="450"/>
        <end position="474"/>
    </location>
</feature>
<comment type="subcellular location">
    <subcellularLocation>
        <location evidence="1 9">Cell membrane</location>
        <topology evidence="1 9">Multi-pass membrane protein</topology>
    </subcellularLocation>
</comment>
<feature type="transmembrane region" description="Helical" evidence="9">
    <location>
        <begin position="327"/>
        <end position="345"/>
    </location>
</feature>
<dbReference type="HAMAP" id="MF_01463_B">
    <property type="entry name" value="SecD_B"/>
    <property type="match status" value="1"/>
</dbReference>
<dbReference type="NCBIfam" id="TIGR01129">
    <property type="entry name" value="secD"/>
    <property type="match status" value="1"/>
</dbReference>
<dbReference type="InterPro" id="IPR001036">
    <property type="entry name" value="Acrflvin-R"/>
</dbReference>
<dbReference type="Pfam" id="PF22599">
    <property type="entry name" value="SecDF_P1_head"/>
    <property type="match status" value="1"/>
</dbReference>
<name>A0ABX5FC89_9CHRO</name>
<dbReference type="InterPro" id="IPR005791">
    <property type="entry name" value="SecD"/>
</dbReference>
<protein>
    <recommendedName>
        <fullName evidence="9">Protein translocase subunit SecD</fullName>
    </recommendedName>
</protein>
<keyword evidence="2 9" id="KW-0813">Transport</keyword>
<keyword evidence="5 9" id="KW-0653">Protein transport</keyword>
<feature type="transmembrane region" description="Helical" evidence="9">
    <location>
        <begin position="377"/>
        <end position="398"/>
    </location>
</feature>
<dbReference type="PANTHER" id="PTHR30081">
    <property type="entry name" value="PROTEIN-EXPORT MEMBRANE PROTEIN SEC"/>
    <property type="match status" value="1"/>
</dbReference>
<accession>A0ABX5FC89</accession>
<evidence type="ECO:0000313" key="15">
    <source>
        <dbReference type="Proteomes" id="UP000238218"/>
    </source>
</evidence>
<dbReference type="InterPro" id="IPR022813">
    <property type="entry name" value="SecD/SecF_arch_bac"/>
</dbReference>
<dbReference type="Pfam" id="PF07549">
    <property type="entry name" value="Sec_GG"/>
    <property type="match status" value="1"/>
</dbReference>
<evidence type="ECO:0000256" key="6">
    <source>
        <dbReference type="ARBA" id="ARBA00022989"/>
    </source>
</evidence>
<keyword evidence="8 9" id="KW-0472">Membrane</keyword>
<keyword evidence="15" id="KW-1185">Reference proteome</keyword>
<dbReference type="InterPro" id="IPR048631">
    <property type="entry name" value="SecD_1st"/>
</dbReference>
<dbReference type="InterPro" id="IPR055344">
    <property type="entry name" value="SecD_SecF_C_bact"/>
</dbReference>
<dbReference type="InterPro" id="IPR022646">
    <property type="entry name" value="SecD/SecF_CS"/>
</dbReference>
<sequence>MGRQQGWFALILALTIASGALLANYGLQLGLDLRGGSQLTLQVMPAGAITRVDAEQLEAVKDVLERRINGLGVAESTLQAVGSDQLVLQLPGEQDPSQAARVLGSTALLEFRAQKPGTEQEMQGLLGLKRQAESVLRSKRPPSALDDPAATPPPAPVSLSAEDLAKALTSLGIQVPPGTSEVDQLELLLRETNRRILSLYGPPLITGKDLTSAGRQQQATGTGWEVTLGFNREGGEKFAALTQSIAGTNRVLGIVLDGRSISEASVGEQFKVAGITGGSASITGNFSAEEARDLEVQLRGGSLPLPVKIVEVRTVGPSLGAENIRSSLVAGLSGLALVAVFMAVVYRLPGMVAVLALSLYALFNLAIYALIPVTLTLPGIAGFILSMGMAVDANVLIFERIKEELRAGNTLIRSIDTGFSLALSSIIDGHVTGLISCAALFFLGTGLVKGFAVTLAIGLLLSLFTALTCTRTLLRLLMSYPALRRPTYFLPARQLPPVRAGAAPAGVA</sequence>
<keyword evidence="4 9" id="KW-0812">Transmembrane</keyword>
<dbReference type="Gene3D" id="3.30.1360.200">
    <property type="match status" value="1"/>
</dbReference>
<feature type="domain" description="SecDF P1 head subdomain" evidence="13">
    <location>
        <begin position="196"/>
        <end position="304"/>
    </location>
</feature>
<keyword evidence="7 9" id="KW-0811">Translocation</keyword>
<reference evidence="14 15" key="2">
    <citation type="submission" date="2018-03" db="EMBL/GenBank/DDBJ databases">
        <title>The ancient ancestry and fast evolution of plastids.</title>
        <authorList>
            <person name="Moore K.R."/>
            <person name="Magnabosco C."/>
            <person name="Momper L."/>
            <person name="Gold D.A."/>
            <person name="Bosak T."/>
            <person name="Fournier G.P."/>
        </authorList>
    </citation>
    <scope>NUCLEOTIDE SEQUENCE [LARGE SCALE GENOMIC DNA]</scope>
    <source>
        <strain evidence="14 15">CCALA 015</strain>
    </source>
</reference>
<gene>
    <name evidence="9 14" type="primary">secD</name>
    <name evidence="14" type="ORF">C7B81_03510</name>
</gene>
<evidence type="ECO:0000256" key="4">
    <source>
        <dbReference type="ARBA" id="ARBA00022692"/>
    </source>
</evidence>
<comment type="function">
    <text evidence="9">Probably participates in protein translocation into and across both the cytoplasmic and thylakoid membranes in cyanobacterial cells.</text>
</comment>
<feature type="transmembrane region" description="Helical" evidence="9">
    <location>
        <begin position="419"/>
        <end position="444"/>
    </location>
</feature>
<evidence type="ECO:0000256" key="8">
    <source>
        <dbReference type="ARBA" id="ARBA00023136"/>
    </source>
</evidence>
<organism evidence="14 15">
    <name type="scientific">Aphanothece cf. minutissima CCALA 015</name>
    <dbReference type="NCBI Taxonomy" id="2107695"/>
    <lineage>
        <taxon>Bacteria</taxon>
        <taxon>Bacillati</taxon>
        <taxon>Cyanobacteriota</taxon>
        <taxon>Cyanophyceae</taxon>
        <taxon>Oscillatoriophycideae</taxon>
        <taxon>Chroococcales</taxon>
        <taxon>Aphanothecaceae</taxon>
        <taxon>Aphanothece</taxon>
    </lineage>
</organism>
<evidence type="ECO:0000256" key="5">
    <source>
        <dbReference type="ARBA" id="ARBA00022927"/>
    </source>
</evidence>
<evidence type="ECO:0000256" key="2">
    <source>
        <dbReference type="ARBA" id="ARBA00022448"/>
    </source>
</evidence>
<evidence type="ECO:0000256" key="1">
    <source>
        <dbReference type="ARBA" id="ARBA00004651"/>
    </source>
</evidence>
<comment type="caution">
    <text evidence="14">The sequence shown here is derived from an EMBL/GenBank/DDBJ whole genome shotgun (WGS) entry which is preliminary data.</text>
</comment>
<feature type="region of interest" description="Disordered" evidence="10">
    <location>
        <begin position="136"/>
        <end position="158"/>
    </location>
</feature>
<evidence type="ECO:0000256" key="3">
    <source>
        <dbReference type="ARBA" id="ARBA00022475"/>
    </source>
</evidence>
<dbReference type="InterPro" id="IPR054384">
    <property type="entry name" value="SecDF_P1_head"/>
</dbReference>
<proteinExistence type="inferred from homology"/>
<dbReference type="PANTHER" id="PTHR30081:SF1">
    <property type="entry name" value="PROTEIN TRANSLOCASE SUBUNIT SECD"/>
    <property type="match status" value="1"/>
</dbReference>